<dbReference type="OrthoDB" id="10615627at2759"/>
<feature type="region of interest" description="Disordered" evidence="1">
    <location>
        <begin position="491"/>
        <end position="510"/>
    </location>
</feature>
<dbReference type="AlphaFoldDB" id="A0A0M0JZA8"/>
<name>A0A0M0JZA8_9EUKA</name>
<feature type="compositionally biased region" description="Polar residues" evidence="1">
    <location>
        <begin position="495"/>
        <end position="504"/>
    </location>
</feature>
<dbReference type="Proteomes" id="UP000037460">
    <property type="component" value="Unassembled WGS sequence"/>
</dbReference>
<protein>
    <submittedName>
        <fullName evidence="2">Uncharacterized protein</fullName>
    </submittedName>
</protein>
<sequence>MAAFPNPAALGVEGQRCLIIFYAYDGIPKAETLLEAFEDEAKEFNACGCALVAMRRGEMDEGDARKAREYQERFPSINLVGGLERDEFAETRRAVGVGANWFLESFRTLYNDPVATLLDPDGNMRAVLSHKGLSAANVLGNVMRELHVAVPPAAGTKISAAEREATRQSLYNENAQWADVLKEDETLRQPTRFWFDMTPREEERPLLAGVKVGALPAAIDAFLADGSEADAEEDEALISKDGVRAPAWYAKAKRSAESRQEAERLLWNGTAPSASAGPLPLGPAGRRLEPLQGAARKALKEMLALGLQRSSTSTQSTRRLRLLREFEASVKELQAEGFNDRAALDAFKEQLRSSYASAPPEFLEEVRRADPFNTVLPRLTPEEIVAEFGKLAEIGAEKLRTALEKGVAAPDFDSLRPDRKRGPRELGNKIAIGRAAGTGDETKDRTVQAQRDMELSELKAALAASKEASERALAAAAAEAARVVDLEARLAKMASRSSAPQAEQPQDGAP</sequence>
<gene>
    <name evidence="2" type="ORF">Ctob_008931</name>
</gene>
<evidence type="ECO:0000256" key="1">
    <source>
        <dbReference type="SAM" id="MobiDB-lite"/>
    </source>
</evidence>
<accession>A0A0M0JZA8</accession>
<reference evidence="3" key="1">
    <citation type="journal article" date="2015" name="PLoS Genet.">
        <title>Genome Sequence and Transcriptome Analyses of Chrysochromulina tobin: Metabolic Tools for Enhanced Algal Fitness in the Prominent Order Prymnesiales (Haptophyceae).</title>
        <authorList>
            <person name="Hovde B.T."/>
            <person name="Deodato C.R."/>
            <person name="Hunsperger H.M."/>
            <person name="Ryken S.A."/>
            <person name="Yost W."/>
            <person name="Jha R.K."/>
            <person name="Patterson J."/>
            <person name="Monnat R.J. Jr."/>
            <person name="Barlow S.B."/>
            <person name="Starkenburg S.R."/>
            <person name="Cattolico R.A."/>
        </authorList>
    </citation>
    <scope>NUCLEOTIDE SEQUENCE</scope>
    <source>
        <strain evidence="3">CCMP291</strain>
    </source>
</reference>
<organism evidence="2 3">
    <name type="scientific">Chrysochromulina tobinii</name>
    <dbReference type="NCBI Taxonomy" id="1460289"/>
    <lineage>
        <taxon>Eukaryota</taxon>
        <taxon>Haptista</taxon>
        <taxon>Haptophyta</taxon>
        <taxon>Prymnesiophyceae</taxon>
        <taxon>Prymnesiales</taxon>
        <taxon>Chrysochromulinaceae</taxon>
        <taxon>Chrysochromulina</taxon>
    </lineage>
</organism>
<evidence type="ECO:0000313" key="3">
    <source>
        <dbReference type="Proteomes" id="UP000037460"/>
    </source>
</evidence>
<evidence type="ECO:0000313" key="2">
    <source>
        <dbReference type="EMBL" id="KOO31672.1"/>
    </source>
</evidence>
<proteinExistence type="predicted"/>
<dbReference type="EMBL" id="JWZX01001963">
    <property type="protein sequence ID" value="KOO31672.1"/>
    <property type="molecule type" value="Genomic_DNA"/>
</dbReference>
<comment type="caution">
    <text evidence="2">The sequence shown here is derived from an EMBL/GenBank/DDBJ whole genome shotgun (WGS) entry which is preliminary data.</text>
</comment>
<keyword evidence="3" id="KW-1185">Reference proteome</keyword>